<dbReference type="InterPro" id="IPR029460">
    <property type="entry name" value="DNAPol_HHH"/>
</dbReference>
<dbReference type="Gene3D" id="1.10.10.1600">
    <property type="entry name" value="Bacterial DNA polymerase III alpha subunit, thumb domain"/>
    <property type="match status" value="1"/>
</dbReference>
<dbReference type="Gene3D" id="3.20.20.140">
    <property type="entry name" value="Metal-dependent hydrolases"/>
    <property type="match status" value="1"/>
</dbReference>
<dbReference type="InterPro" id="IPR004365">
    <property type="entry name" value="NA-bd_OB_tRNA"/>
</dbReference>
<dbReference type="Pfam" id="PF14579">
    <property type="entry name" value="HHH_6"/>
    <property type="match status" value="1"/>
</dbReference>
<dbReference type="InterPro" id="IPR011708">
    <property type="entry name" value="DNA_pol3_alpha_NTPase_dom"/>
</dbReference>
<dbReference type="PANTHER" id="PTHR32294:SF0">
    <property type="entry name" value="DNA POLYMERASE III SUBUNIT ALPHA"/>
    <property type="match status" value="1"/>
</dbReference>
<proteinExistence type="inferred from homology"/>
<evidence type="ECO:0000256" key="3">
    <source>
        <dbReference type="ARBA" id="ARBA00012417"/>
    </source>
</evidence>
<gene>
    <name evidence="12" type="primary">dnaE</name>
    <name evidence="12" type="ORF">QQS35_09435</name>
</gene>
<comment type="caution">
    <text evidence="12">The sequence shown here is derived from an EMBL/GenBank/DDBJ whole genome shotgun (WGS) entry which is preliminary data.</text>
</comment>
<feature type="domain" description="Polymerase/histidinol phosphatase N-terminal" evidence="11">
    <location>
        <begin position="4"/>
        <end position="71"/>
    </location>
</feature>
<dbReference type="Proteomes" id="UP001235343">
    <property type="component" value="Unassembled WGS sequence"/>
</dbReference>
<dbReference type="InterPro" id="IPR003141">
    <property type="entry name" value="Pol/His_phosphatase_N"/>
</dbReference>
<keyword evidence="5 12" id="KW-0808">Transferase</keyword>
<dbReference type="Pfam" id="PF07733">
    <property type="entry name" value="DNA_pol3_alpha"/>
    <property type="match status" value="1"/>
</dbReference>
<evidence type="ECO:0000313" key="12">
    <source>
        <dbReference type="EMBL" id="MDL4840669.1"/>
    </source>
</evidence>
<evidence type="ECO:0000313" key="13">
    <source>
        <dbReference type="Proteomes" id="UP001235343"/>
    </source>
</evidence>
<dbReference type="EC" id="2.7.7.7" evidence="3"/>
<dbReference type="SMART" id="SM00481">
    <property type="entry name" value="POLIIIAc"/>
    <property type="match status" value="1"/>
</dbReference>
<accession>A0ABT7L496</accession>
<dbReference type="InterPro" id="IPR004013">
    <property type="entry name" value="PHP_dom"/>
</dbReference>
<comment type="subcellular location">
    <subcellularLocation>
        <location evidence="1">Cytoplasm</location>
    </subcellularLocation>
</comment>
<comment type="function">
    <text evidence="9">DNA polymerase III is a complex, multichain enzyme responsible for most of the replicative synthesis in bacteria. This DNA polymerase also exhibits 3' to 5' exonuclease activity. The alpha chain is the DNA polymerase.</text>
</comment>
<dbReference type="EMBL" id="JASTZU010000032">
    <property type="protein sequence ID" value="MDL4840669.1"/>
    <property type="molecule type" value="Genomic_DNA"/>
</dbReference>
<dbReference type="CDD" id="cd07431">
    <property type="entry name" value="PHP_PolIIIA"/>
    <property type="match status" value="1"/>
</dbReference>
<dbReference type="PANTHER" id="PTHR32294">
    <property type="entry name" value="DNA POLYMERASE III SUBUNIT ALPHA"/>
    <property type="match status" value="1"/>
</dbReference>
<keyword evidence="8" id="KW-0239">DNA-directed DNA polymerase</keyword>
<dbReference type="InterPro" id="IPR041931">
    <property type="entry name" value="DNA_pol3_alpha_thumb_dom"/>
</dbReference>
<evidence type="ECO:0000256" key="5">
    <source>
        <dbReference type="ARBA" id="ARBA00022679"/>
    </source>
</evidence>
<evidence type="ECO:0000256" key="4">
    <source>
        <dbReference type="ARBA" id="ARBA00019114"/>
    </source>
</evidence>
<evidence type="ECO:0000256" key="7">
    <source>
        <dbReference type="ARBA" id="ARBA00022705"/>
    </source>
</evidence>
<dbReference type="InterPro" id="IPR016195">
    <property type="entry name" value="Pol/histidinol_Pase-like"/>
</dbReference>
<comment type="similarity">
    <text evidence="2">Belongs to the DNA polymerase type-C family. DnaE subfamily.</text>
</comment>
<evidence type="ECO:0000256" key="2">
    <source>
        <dbReference type="ARBA" id="ARBA00009496"/>
    </source>
</evidence>
<evidence type="ECO:0000256" key="8">
    <source>
        <dbReference type="ARBA" id="ARBA00022932"/>
    </source>
</evidence>
<evidence type="ECO:0000256" key="6">
    <source>
        <dbReference type="ARBA" id="ARBA00022695"/>
    </source>
</evidence>
<dbReference type="GO" id="GO:0003887">
    <property type="term" value="F:DNA-directed DNA polymerase activity"/>
    <property type="evidence" value="ECO:0007669"/>
    <property type="project" value="UniProtKB-EC"/>
</dbReference>
<evidence type="ECO:0000259" key="11">
    <source>
        <dbReference type="SMART" id="SM00481"/>
    </source>
</evidence>
<keyword evidence="7" id="KW-0235">DNA replication</keyword>
<dbReference type="RefSeq" id="WP_285931801.1">
    <property type="nucleotide sequence ID" value="NZ_JASTZU010000032.1"/>
</dbReference>
<dbReference type="Pfam" id="PF02811">
    <property type="entry name" value="PHP"/>
    <property type="match status" value="1"/>
</dbReference>
<reference evidence="12 13" key="1">
    <citation type="submission" date="2023-06" db="EMBL/GenBank/DDBJ databases">
        <title>Aquibacillus rhizosphaerae LR5S19.</title>
        <authorList>
            <person name="Sun J.-Q."/>
        </authorList>
    </citation>
    <scope>NUCLEOTIDE SEQUENCE [LARGE SCALE GENOMIC DNA]</scope>
    <source>
        <strain evidence="12 13">LR5S19</strain>
    </source>
</reference>
<dbReference type="InterPro" id="IPR004805">
    <property type="entry name" value="DnaE2/DnaE/PolC"/>
</dbReference>
<dbReference type="CDD" id="cd04485">
    <property type="entry name" value="DnaE_OBF"/>
    <property type="match status" value="1"/>
</dbReference>
<keyword evidence="6 12" id="KW-0548">Nucleotidyltransferase</keyword>
<dbReference type="Pfam" id="PF17657">
    <property type="entry name" value="DNA_pol3_finger"/>
    <property type="match status" value="1"/>
</dbReference>
<dbReference type="Gene3D" id="1.10.150.870">
    <property type="match status" value="1"/>
</dbReference>
<dbReference type="Pfam" id="PF01336">
    <property type="entry name" value="tRNA_anti-codon"/>
    <property type="match status" value="1"/>
</dbReference>
<name>A0ABT7L496_9BACI</name>
<protein>
    <recommendedName>
        <fullName evidence="4">DNA polymerase III subunit alpha</fullName>
        <ecNumber evidence="3">2.7.7.7</ecNumber>
    </recommendedName>
</protein>
<organism evidence="12 13">
    <name type="scientific">Aquibacillus rhizosphaerae</name>
    <dbReference type="NCBI Taxonomy" id="3051431"/>
    <lineage>
        <taxon>Bacteria</taxon>
        <taxon>Bacillati</taxon>
        <taxon>Bacillota</taxon>
        <taxon>Bacilli</taxon>
        <taxon>Bacillales</taxon>
        <taxon>Bacillaceae</taxon>
        <taxon>Aquibacillus</taxon>
    </lineage>
</organism>
<evidence type="ECO:0000256" key="9">
    <source>
        <dbReference type="ARBA" id="ARBA00025611"/>
    </source>
</evidence>
<comment type="catalytic activity">
    <reaction evidence="10">
        <text>DNA(n) + a 2'-deoxyribonucleoside 5'-triphosphate = DNA(n+1) + diphosphate</text>
        <dbReference type="Rhea" id="RHEA:22508"/>
        <dbReference type="Rhea" id="RHEA-COMP:17339"/>
        <dbReference type="Rhea" id="RHEA-COMP:17340"/>
        <dbReference type="ChEBI" id="CHEBI:33019"/>
        <dbReference type="ChEBI" id="CHEBI:61560"/>
        <dbReference type="ChEBI" id="CHEBI:173112"/>
        <dbReference type="EC" id="2.7.7.7"/>
    </reaction>
</comment>
<dbReference type="SUPFAM" id="SSF89550">
    <property type="entry name" value="PHP domain-like"/>
    <property type="match status" value="1"/>
</dbReference>
<dbReference type="NCBIfam" id="TIGR00594">
    <property type="entry name" value="polc"/>
    <property type="match status" value="1"/>
</dbReference>
<evidence type="ECO:0000256" key="1">
    <source>
        <dbReference type="ARBA" id="ARBA00004496"/>
    </source>
</evidence>
<keyword evidence="13" id="KW-1185">Reference proteome</keyword>
<dbReference type="NCBIfam" id="NF004226">
    <property type="entry name" value="PRK05673.1"/>
    <property type="match status" value="1"/>
</dbReference>
<dbReference type="InterPro" id="IPR040982">
    <property type="entry name" value="DNA_pol3_finger"/>
</dbReference>
<sequence length="1117" mass="127337">MGSTHLQIRSGYSIMQSTITIDRLVATAKEQKISSIALTDVNVMHGVVSFYQACLSAGIKPIIGMILDVENVEGKSEQCIVLAKNNRGYKSLLKLSSHIQLQENKQINKIDLNMFCSDLIVIIPITASCLEPLLEKGELEQAATHFNKWKEIVKETQQLYLGVDESSLKNYPYLQSFCVENNIVATAISDIRFLHKSDTLAFNCLQAMRYGEKWTSNNIHSVKGCHLYSEEELDAIFSDWPTLLEVSNNIAANCNVKLNFDQRMLPHYPVPKSQTADNYLKELCHTSLQNKYNDKPEKVITRLNYELKVIKEMGFSDYFLIVWDFIHFAREQGITVGPGRGSAAGSLVAFLLGITNVDPIRYNLLFERFLNPERVTMPDIDIDFSDHRRDEVIQYVKNKYGQDHVAQIITFGTFATRSLLRELFKTMDIDSQDASFILKEIPAQGAKSIISSVKASSALTEYIKQSETLQLLFKIATKLEGLPRHVSTHAAGVIISEQPLIENVPLISSHGEIYLTQYAMKELESIGLLKIDFLGLRNLTLIERIISTINHKQKKKIELDSIPLDDVKTFSLLQSGKTNGVFQLESQGMQKVLVKLSPTNFEDVVAVNALYRPGPMEYIPVYINRKHKYEKVSYPHEDLRPILENTFGVLVYQEQIIQIASKLAGFTLGQADILRRAVSKKQKEEIEKERKHFIQGCLKNGYELSVAQELFDWIVRFSNYGFNRSHAVAYSLISYHLAYIKTHYPAYFLAEILSSVAGQQDKIRLYVREAKDLGILTLPPSINKSFGIYTVEHNNIRMGLLSIKGVGSQVIKEIIRVRKEGAFKHLFDFCLRVPMKIVNRQVIESLIIAGAFDETHSNRASLLATIDQAIEQGELFSEFEDQASFFQGDIELDASYIETEPFSEMKQLTLEKELIGMYMSSHPLSKDRNKLRAEGYIGLTDLKKHIGKNKMASAAVIQEMKVIRTKRGDAMAFVNLSDENGELEAVIFPEVYREVKPWIKEEKIVFIQGKIELRNERVQLLISEINEFDPEKLQLNDKHDKRVFIKLKKEKEKEGLLYIKQVAEENPGRVPVIVYHEQKKQTYQLTSEYNISLNQQSINALIKEFGKEQVVFKNKTT</sequence>
<evidence type="ECO:0000256" key="10">
    <source>
        <dbReference type="ARBA" id="ARBA00049244"/>
    </source>
</evidence>